<dbReference type="Pfam" id="PF22863">
    <property type="entry name" value="TraI_middle"/>
    <property type="match status" value="1"/>
</dbReference>
<evidence type="ECO:0000259" key="3">
    <source>
        <dbReference type="Pfam" id="PF18821"/>
    </source>
</evidence>
<feature type="region of interest" description="Disordered" evidence="1">
    <location>
        <begin position="519"/>
        <end position="540"/>
    </location>
</feature>
<evidence type="ECO:0000259" key="4">
    <source>
        <dbReference type="Pfam" id="PF22863"/>
    </source>
</evidence>
<evidence type="ECO:0000256" key="1">
    <source>
        <dbReference type="SAM" id="MobiDB-lite"/>
    </source>
</evidence>
<dbReference type="InterPro" id="IPR049751">
    <property type="entry name" value="TraI/MobA_relaxases"/>
</dbReference>
<feature type="domain" description="MobA/VirD2-like nuclease" evidence="2">
    <location>
        <begin position="22"/>
        <end position="154"/>
    </location>
</feature>
<gene>
    <name evidence="5" type="ORF">C8R28_10628</name>
</gene>
<dbReference type="AlphaFoldDB" id="A0A2T5I532"/>
<proteinExistence type="predicted"/>
<dbReference type="InterPro" id="IPR054462">
    <property type="entry name" value="TraI_M"/>
</dbReference>
<evidence type="ECO:0000313" key="5">
    <source>
        <dbReference type="EMBL" id="PTQ78932.1"/>
    </source>
</evidence>
<dbReference type="NCBIfam" id="NF041893">
    <property type="entry name" value="TraI_MobP_relax"/>
    <property type="match status" value="1"/>
</dbReference>
<dbReference type="InterPro" id="IPR005094">
    <property type="entry name" value="Endonuclease_MobA/VirD2"/>
</dbReference>
<feature type="compositionally biased region" description="Polar residues" evidence="1">
    <location>
        <begin position="519"/>
        <end position="528"/>
    </location>
</feature>
<name>A0A2T5I532_9PROT</name>
<feature type="domain" description="Large polyvalent protein-associated" evidence="3">
    <location>
        <begin position="426"/>
        <end position="515"/>
    </location>
</feature>
<feature type="domain" description="TraI-like middle" evidence="4">
    <location>
        <begin position="170"/>
        <end position="254"/>
    </location>
</feature>
<dbReference type="Proteomes" id="UP000244110">
    <property type="component" value="Unassembled WGS sequence"/>
</dbReference>
<dbReference type="RefSeq" id="WP_107788002.1">
    <property type="nucleotide sequence ID" value="NZ_QAOL01000062.1"/>
</dbReference>
<protein>
    <submittedName>
        <fullName evidence="5">Relaxase/mobilization nuclease-like protein</fullName>
    </submittedName>
</protein>
<dbReference type="InterPro" id="IPR040677">
    <property type="entry name" value="LPD7"/>
</dbReference>
<evidence type="ECO:0000313" key="6">
    <source>
        <dbReference type="Proteomes" id="UP000244110"/>
    </source>
</evidence>
<reference evidence="5 6" key="1">
    <citation type="submission" date="2018-04" db="EMBL/GenBank/DDBJ databases">
        <title>Active sludge and wastewater microbial communities from Klosterneuburg, Austria.</title>
        <authorList>
            <person name="Wagner M."/>
        </authorList>
    </citation>
    <scope>NUCLEOTIDE SEQUENCE [LARGE SCALE GENOMIC DNA]</scope>
    <source>
        <strain evidence="5 6">Nm4</strain>
    </source>
</reference>
<feature type="compositionally biased region" description="Low complexity" evidence="1">
    <location>
        <begin position="529"/>
        <end position="540"/>
    </location>
</feature>
<sequence length="540" mass="61650">MIAKIIPIKTVRKSNYSALIQYLTDPQGKSERISQIKVSNCYSDDQTAALIEIQNTQEMNTRAKSDKTCHLVLSFPEGERLSFKSLNAIEERFCDALGFTGHQRFSVVHDDTNNLHIHIAINKIHPRTLTIHNPYYDFIKVAKLCEQIEQEYGLTKVNHETVSDKASRVAQEIETRTGVESLLGWIRREVLTEIKHVDNWQDLHRVLATHGLTIKEHGNGFVLVANNNVAVKASSVDRSLSKGNLTQRLGAFIPSEHSDQSLRSDIKQYQLRPLQNRIDTSRLYTRYQQKQSDSVRQRTAQWAMLRNTRDQLIERAKREAKLKRNLIKSIKAERLAKKALYATAHQQFKTTIAVIRSDYQQAYLHSKANHSRIGWLDWLAKEARNGNAEALAVLRSRRSGQFKGNQVSAKQSNDGFRTNGHFKNNLVESITKIGTVTYQAGSTIIRDDGKRLIVLLDTSHEALADILQVAMKKYGSHLAISGTESFRLQIAQVAVQNQMRITFDDKRLEQYRQQLMKQHRVNSAQSVGRQRSTSTSRRSL</sequence>
<comment type="caution">
    <text evidence="5">The sequence shown here is derived from an EMBL/GenBank/DDBJ whole genome shotgun (WGS) entry which is preliminary data.</text>
</comment>
<dbReference type="Pfam" id="PF18821">
    <property type="entry name" value="LPD7"/>
    <property type="match status" value="1"/>
</dbReference>
<dbReference type="Pfam" id="PF03432">
    <property type="entry name" value="Relaxase"/>
    <property type="match status" value="1"/>
</dbReference>
<dbReference type="EMBL" id="QAOL01000062">
    <property type="protein sequence ID" value="PTQ78932.1"/>
    <property type="molecule type" value="Genomic_DNA"/>
</dbReference>
<evidence type="ECO:0000259" key="2">
    <source>
        <dbReference type="Pfam" id="PF03432"/>
    </source>
</evidence>
<accession>A0A2T5I532</accession>
<organism evidence="5 6">
    <name type="scientific">Nitrosomonas ureae</name>
    <dbReference type="NCBI Taxonomy" id="44577"/>
    <lineage>
        <taxon>Bacteria</taxon>
        <taxon>Pseudomonadati</taxon>
        <taxon>Pseudomonadota</taxon>
        <taxon>Betaproteobacteria</taxon>
        <taxon>Nitrosomonadales</taxon>
        <taxon>Nitrosomonadaceae</taxon>
        <taxon>Nitrosomonas</taxon>
    </lineage>
</organism>